<dbReference type="EMBL" id="JAULUE010002055">
    <property type="protein sequence ID" value="KAK5892449.1"/>
    <property type="molecule type" value="Genomic_DNA"/>
</dbReference>
<sequence length="88" mass="9657">MGADKATRSRPAEELGCLGGWETFCLASFNIVILLSQQSRAFDGTCQGPPGFGGWSSLVRQLSARQSSEKQRLLHVLFKASKQDSRVR</sequence>
<evidence type="ECO:0000313" key="2">
    <source>
        <dbReference type="Proteomes" id="UP001335648"/>
    </source>
</evidence>
<protein>
    <submittedName>
        <fullName evidence="1">Uncharacterized protein</fullName>
    </submittedName>
</protein>
<name>A0AAN8GY90_9TELE</name>
<keyword evidence="2" id="KW-1185">Reference proteome</keyword>
<accession>A0AAN8GY90</accession>
<gene>
    <name evidence="1" type="ORF">CesoFtcFv8_012827</name>
</gene>
<reference evidence="1 2" key="1">
    <citation type="journal article" date="2023" name="Mol. Biol. Evol.">
        <title>Genomics of Secondarily Temperate Adaptation in the Only Non-Antarctic Icefish.</title>
        <authorList>
            <person name="Rivera-Colon A.G."/>
            <person name="Rayamajhi N."/>
            <person name="Minhas B.F."/>
            <person name="Madrigal G."/>
            <person name="Bilyk K.T."/>
            <person name="Yoon V."/>
            <person name="Hune M."/>
            <person name="Gregory S."/>
            <person name="Cheng C.H.C."/>
            <person name="Catchen J.M."/>
        </authorList>
    </citation>
    <scope>NUCLEOTIDE SEQUENCE [LARGE SCALE GENOMIC DNA]</scope>
    <source>
        <strain evidence="1">JC2023a</strain>
    </source>
</reference>
<dbReference type="Proteomes" id="UP001335648">
    <property type="component" value="Unassembled WGS sequence"/>
</dbReference>
<comment type="caution">
    <text evidence="1">The sequence shown here is derived from an EMBL/GenBank/DDBJ whole genome shotgun (WGS) entry which is preliminary data.</text>
</comment>
<proteinExistence type="predicted"/>
<organism evidence="1 2">
    <name type="scientific">Champsocephalus esox</name>
    <name type="common">pike icefish</name>
    <dbReference type="NCBI Taxonomy" id="159716"/>
    <lineage>
        <taxon>Eukaryota</taxon>
        <taxon>Metazoa</taxon>
        <taxon>Chordata</taxon>
        <taxon>Craniata</taxon>
        <taxon>Vertebrata</taxon>
        <taxon>Euteleostomi</taxon>
        <taxon>Actinopterygii</taxon>
        <taxon>Neopterygii</taxon>
        <taxon>Teleostei</taxon>
        <taxon>Neoteleostei</taxon>
        <taxon>Acanthomorphata</taxon>
        <taxon>Eupercaria</taxon>
        <taxon>Perciformes</taxon>
        <taxon>Notothenioidei</taxon>
        <taxon>Channichthyidae</taxon>
        <taxon>Champsocephalus</taxon>
    </lineage>
</organism>
<dbReference type="AlphaFoldDB" id="A0AAN8GY90"/>
<evidence type="ECO:0000313" key="1">
    <source>
        <dbReference type="EMBL" id="KAK5892449.1"/>
    </source>
</evidence>